<feature type="region of interest" description="Disordered" evidence="1">
    <location>
        <begin position="1"/>
        <end position="20"/>
    </location>
</feature>
<dbReference type="SUPFAM" id="SSF52540">
    <property type="entry name" value="P-loop containing nucleoside triphosphate hydrolases"/>
    <property type="match status" value="1"/>
</dbReference>
<dbReference type="Gene3D" id="3.40.50.300">
    <property type="entry name" value="P-loop containing nucleotide triphosphate hydrolases"/>
    <property type="match status" value="1"/>
</dbReference>
<dbReference type="EMBL" id="KL142391">
    <property type="protein sequence ID" value="KDR71699.1"/>
    <property type="molecule type" value="Genomic_DNA"/>
</dbReference>
<organism evidence="3 4">
    <name type="scientific">Galerina marginata (strain CBS 339.88)</name>
    <dbReference type="NCBI Taxonomy" id="685588"/>
    <lineage>
        <taxon>Eukaryota</taxon>
        <taxon>Fungi</taxon>
        <taxon>Dikarya</taxon>
        <taxon>Basidiomycota</taxon>
        <taxon>Agaricomycotina</taxon>
        <taxon>Agaricomycetes</taxon>
        <taxon>Agaricomycetidae</taxon>
        <taxon>Agaricales</taxon>
        <taxon>Agaricineae</taxon>
        <taxon>Strophariaceae</taxon>
        <taxon>Galerina</taxon>
    </lineage>
</organism>
<sequence>MASETDPDIPSTNEPSDQDDLGFWKRRKLEFRILILGRANAGKTTILERLAGASINEAEVKRDGMLLADHAIEGQSDRGMHNIDDEIRFHSLPGFVFHDSRGFEAGSLEELSTVQQFVVDHSSEVENLRKQLHAIWMCLPLDDSRELLKTEKEFFGSLKADTPLVVIFTKQDGAIGKATRSILDKLSSTDSTISRTMKKEARAKAEIQVGKHVKQCEEELQQLSRSNSCIVFLTTTDMHQPTAQSTEACMNLIEATEKSLTGPRIKTLLSVVWGRNLSRSGYWCFYWMLKGNNSQSSQLGSDAPNINYMIKMVVLYVIVSTSELIYTQGYRLNFWLLFCRDFWFFWVLLLFGSMPTPNI</sequence>
<evidence type="ECO:0000256" key="1">
    <source>
        <dbReference type="SAM" id="MobiDB-lite"/>
    </source>
</evidence>
<dbReference type="Proteomes" id="UP000027222">
    <property type="component" value="Unassembled WGS sequence"/>
</dbReference>
<keyword evidence="4" id="KW-1185">Reference proteome</keyword>
<name>A0A067SVG9_GALM3</name>
<feature type="domain" description="G" evidence="2">
    <location>
        <begin position="32"/>
        <end position="135"/>
    </location>
</feature>
<dbReference type="GO" id="GO:0005525">
    <property type="term" value="F:GTP binding"/>
    <property type="evidence" value="ECO:0007669"/>
    <property type="project" value="InterPro"/>
</dbReference>
<reference evidence="4" key="1">
    <citation type="journal article" date="2014" name="Proc. Natl. Acad. Sci. U.S.A.">
        <title>Extensive sampling of basidiomycete genomes demonstrates inadequacy of the white-rot/brown-rot paradigm for wood decay fungi.</title>
        <authorList>
            <person name="Riley R."/>
            <person name="Salamov A.A."/>
            <person name="Brown D.W."/>
            <person name="Nagy L.G."/>
            <person name="Floudas D."/>
            <person name="Held B.W."/>
            <person name="Levasseur A."/>
            <person name="Lombard V."/>
            <person name="Morin E."/>
            <person name="Otillar R."/>
            <person name="Lindquist E.A."/>
            <person name="Sun H."/>
            <person name="LaButti K.M."/>
            <person name="Schmutz J."/>
            <person name="Jabbour D."/>
            <person name="Luo H."/>
            <person name="Baker S.E."/>
            <person name="Pisabarro A.G."/>
            <person name="Walton J.D."/>
            <person name="Blanchette R.A."/>
            <person name="Henrissat B."/>
            <person name="Martin F."/>
            <person name="Cullen D."/>
            <person name="Hibbett D.S."/>
            <person name="Grigoriev I.V."/>
        </authorList>
    </citation>
    <scope>NUCLEOTIDE SEQUENCE [LARGE SCALE GENOMIC DNA]</scope>
    <source>
        <strain evidence="4">CBS 339.88</strain>
    </source>
</reference>
<protein>
    <recommendedName>
        <fullName evidence="2">G domain-containing protein</fullName>
    </recommendedName>
</protein>
<accession>A0A067SVG9</accession>
<proteinExistence type="predicted"/>
<dbReference type="InterPro" id="IPR027417">
    <property type="entry name" value="P-loop_NTPase"/>
</dbReference>
<dbReference type="HOGENOM" id="CLU_023805_0_0_1"/>
<dbReference type="AlphaFoldDB" id="A0A067SVG9"/>
<evidence type="ECO:0000313" key="4">
    <source>
        <dbReference type="Proteomes" id="UP000027222"/>
    </source>
</evidence>
<dbReference type="STRING" id="685588.A0A067SVG9"/>
<gene>
    <name evidence="3" type="ORF">GALMADRAFT_253411</name>
</gene>
<evidence type="ECO:0000313" key="3">
    <source>
        <dbReference type="EMBL" id="KDR71699.1"/>
    </source>
</evidence>
<dbReference type="OrthoDB" id="3267153at2759"/>
<dbReference type="Pfam" id="PF01926">
    <property type="entry name" value="MMR_HSR1"/>
    <property type="match status" value="1"/>
</dbReference>
<dbReference type="InterPro" id="IPR006073">
    <property type="entry name" value="GTP-bd"/>
</dbReference>
<evidence type="ECO:0000259" key="2">
    <source>
        <dbReference type="Pfam" id="PF01926"/>
    </source>
</evidence>